<dbReference type="FunFam" id="1.10.510.10:FF:000068">
    <property type="entry name" value="STE20/SPS1-related proline-alanine-rich protein kinase"/>
    <property type="match status" value="1"/>
</dbReference>
<feature type="binding site" evidence="13">
    <location>
        <position position="192"/>
    </location>
    <ligand>
        <name>ATP</name>
        <dbReference type="ChEBI" id="CHEBI:30616"/>
    </ligand>
</feature>
<evidence type="ECO:0000256" key="9">
    <source>
        <dbReference type="ARBA" id="ARBA00022777"/>
    </source>
</evidence>
<comment type="similarity">
    <text evidence="2">Belongs to the protein kinase superfamily. STE Ser/Thr protein kinase family. STE20 subfamily.</text>
</comment>
<dbReference type="PROSITE" id="PS50011">
    <property type="entry name" value="PROTEIN_KINASE_DOM"/>
    <property type="match status" value="1"/>
</dbReference>
<feature type="region of interest" description="Disordered" evidence="14">
    <location>
        <begin position="482"/>
        <end position="523"/>
    </location>
</feature>
<feature type="compositionally biased region" description="Polar residues" evidence="14">
    <location>
        <begin position="581"/>
        <end position="591"/>
    </location>
</feature>
<evidence type="ECO:0000313" key="16">
    <source>
        <dbReference type="EnsemblMetazoa" id="XP_022654789"/>
    </source>
</evidence>
<evidence type="ECO:0000256" key="4">
    <source>
        <dbReference type="ARBA" id="ARBA00022490"/>
    </source>
</evidence>
<evidence type="ECO:0000256" key="6">
    <source>
        <dbReference type="ARBA" id="ARBA00022553"/>
    </source>
</evidence>
<keyword evidence="10 13" id="KW-0067">ATP-binding</keyword>
<comment type="catalytic activity">
    <reaction evidence="11">
        <text>L-threonyl-[protein] + ATP = O-phospho-L-threonyl-[protein] + ADP + H(+)</text>
        <dbReference type="Rhea" id="RHEA:46608"/>
        <dbReference type="Rhea" id="RHEA-COMP:11060"/>
        <dbReference type="Rhea" id="RHEA-COMP:11605"/>
        <dbReference type="ChEBI" id="CHEBI:15378"/>
        <dbReference type="ChEBI" id="CHEBI:30013"/>
        <dbReference type="ChEBI" id="CHEBI:30616"/>
        <dbReference type="ChEBI" id="CHEBI:61977"/>
        <dbReference type="ChEBI" id="CHEBI:456216"/>
        <dbReference type="EC" id="2.7.11.1"/>
    </reaction>
</comment>
<proteinExistence type="inferred from homology"/>
<dbReference type="InterPro" id="IPR050629">
    <property type="entry name" value="STE20/SPS1-PAK"/>
</dbReference>
<feature type="compositionally biased region" description="Basic and acidic residues" evidence="14">
    <location>
        <begin position="549"/>
        <end position="559"/>
    </location>
</feature>
<feature type="region of interest" description="Disordered" evidence="14">
    <location>
        <begin position="536"/>
        <end position="559"/>
    </location>
</feature>
<reference evidence="16" key="1">
    <citation type="submission" date="2021-01" db="UniProtKB">
        <authorList>
            <consortium name="EnsemblMetazoa"/>
        </authorList>
    </citation>
    <scope>IDENTIFICATION</scope>
</reference>
<evidence type="ECO:0000256" key="14">
    <source>
        <dbReference type="SAM" id="MobiDB-lite"/>
    </source>
</evidence>
<dbReference type="GO" id="GO:0005737">
    <property type="term" value="C:cytoplasm"/>
    <property type="evidence" value="ECO:0007669"/>
    <property type="project" value="UniProtKB-SubCell"/>
</dbReference>
<dbReference type="Pfam" id="PF12202">
    <property type="entry name" value="OSR1_C"/>
    <property type="match status" value="1"/>
</dbReference>
<keyword evidence="7" id="KW-0808">Transferase</keyword>
<evidence type="ECO:0000256" key="13">
    <source>
        <dbReference type="PROSITE-ProRule" id="PRU10141"/>
    </source>
</evidence>
<sequence length="714" mass="80151">MWRVKTCRAISAAESCTSSFWITSAMSSVSGTTMSKFVTSILHTPRLSRSPLLGRKRDKSAGDLTPCFTPGFMTPLTFDDSKNEEVKGGQCEDGSGGNNSVNKLLTATAALLHQHKEKQDKQEKQDRDRVERERIDKREREERNERDRVRRTREAWPADKDAYELGEIIGIGATAVVHAAFCRPRGERCAIKRINLEKCNTSMDELLKEIQAMRACSHPNVVSYYTSFVVGDELWLVIKLLAGGSLLDIIKHQMKAEDCTHGVFDEATIATVLREVLKGLEYFHHNGQIHRDIKAGNILLGEDGTVQIADFGVSAWINTDSFCRTKSRHTFVGTPCWMAPEVMEQVTGYDHKADIWSVGITALELITGSAPYAKYPPMKVLMLTLQNDPPSLDTIASDKDQYKTYGKTIRKMITDCLQKDPDKRPTASELLRHPFFKKAKDKRYLTQALLLCTPGMNQRAQKLRRSRRGSEAFALKYASHRRGSVNPDTGDWVWSEEEEIEDITEGDSEDSDDSDTPLHVASPEEKALRQKAIEMANRENTSSSDEESEHARLRDHATIERRRADRAAARQIATAAGINNSSLNKTTQESGNGKRKKQIPEQTEHTVVDVPKIVVNDEAELNLALRIRNKRKELNDIKFQFLKSRDSPQELAAELVGAGLVPDQDQDVVLQSLQKLVEDPQQGKSIVFPLAPSDAWPEPDQQRLVGYAQIKIIG</sequence>
<dbReference type="EnsemblMetazoa" id="XM_022799054">
    <property type="protein sequence ID" value="XP_022654789"/>
    <property type="gene ID" value="LOC111247749"/>
</dbReference>
<evidence type="ECO:0000256" key="1">
    <source>
        <dbReference type="ARBA" id="ARBA00004496"/>
    </source>
</evidence>
<keyword evidence="4" id="KW-0963">Cytoplasm</keyword>
<dbReference type="InterPro" id="IPR011009">
    <property type="entry name" value="Kinase-like_dom_sf"/>
</dbReference>
<dbReference type="FunFam" id="3.30.200.20:FF:000114">
    <property type="entry name" value="serine/threonine-protein kinase OSR1 isoform X1"/>
    <property type="match status" value="1"/>
</dbReference>
<comment type="subcellular location">
    <subcellularLocation>
        <location evidence="1">Cytoplasm</location>
    </subcellularLocation>
</comment>
<keyword evidence="9" id="KW-0418">Kinase</keyword>
<evidence type="ECO:0000256" key="3">
    <source>
        <dbReference type="ARBA" id="ARBA00012513"/>
    </source>
</evidence>
<dbReference type="SUPFAM" id="SSF56112">
    <property type="entry name" value="Protein kinase-like (PK-like)"/>
    <property type="match status" value="1"/>
</dbReference>
<accession>A0A7M7MDV9</accession>
<evidence type="ECO:0000256" key="5">
    <source>
        <dbReference type="ARBA" id="ARBA00022527"/>
    </source>
</evidence>
<feature type="compositionally biased region" description="Acidic residues" evidence="14">
    <location>
        <begin position="494"/>
        <end position="515"/>
    </location>
</feature>
<evidence type="ECO:0000256" key="11">
    <source>
        <dbReference type="ARBA" id="ARBA00047899"/>
    </source>
</evidence>
<evidence type="ECO:0000256" key="10">
    <source>
        <dbReference type="ARBA" id="ARBA00022840"/>
    </source>
</evidence>
<protein>
    <recommendedName>
        <fullName evidence="3">non-specific serine/threonine protein kinase</fullName>
        <ecNumber evidence="3">2.7.11.1</ecNumber>
    </recommendedName>
</protein>
<feature type="region of interest" description="Disordered" evidence="14">
    <location>
        <begin position="581"/>
        <end position="601"/>
    </location>
</feature>
<dbReference type="InterPro" id="IPR017441">
    <property type="entry name" value="Protein_kinase_ATP_BS"/>
</dbReference>
<dbReference type="PROSITE" id="PS00107">
    <property type="entry name" value="PROTEIN_KINASE_ATP"/>
    <property type="match status" value="1"/>
</dbReference>
<dbReference type="OrthoDB" id="8693905at2759"/>
<dbReference type="Pfam" id="PF00069">
    <property type="entry name" value="Pkinase"/>
    <property type="match status" value="1"/>
</dbReference>
<dbReference type="PANTHER" id="PTHR48012:SF16">
    <property type="entry name" value="NON-SPECIFIC SERINE_THREONINE PROTEIN KINASE"/>
    <property type="match status" value="1"/>
</dbReference>
<dbReference type="AlphaFoldDB" id="A0A7M7MDV9"/>
<keyword evidence="17" id="KW-1185">Reference proteome</keyword>
<keyword evidence="6" id="KW-0597">Phosphoprotein</keyword>
<evidence type="ECO:0000256" key="12">
    <source>
        <dbReference type="ARBA" id="ARBA00048679"/>
    </source>
</evidence>
<evidence type="ECO:0000256" key="8">
    <source>
        <dbReference type="ARBA" id="ARBA00022741"/>
    </source>
</evidence>
<dbReference type="OMA" id="FAHENIA"/>
<dbReference type="Gene3D" id="1.10.510.10">
    <property type="entry name" value="Transferase(Phosphotransferase) domain 1"/>
    <property type="match status" value="1"/>
</dbReference>
<dbReference type="GO" id="GO:0005524">
    <property type="term" value="F:ATP binding"/>
    <property type="evidence" value="ECO:0007669"/>
    <property type="project" value="UniProtKB-UniRule"/>
</dbReference>
<dbReference type="Proteomes" id="UP000594260">
    <property type="component" value="Unplaced"/>
</dbReference>
<dbReference type="CDD" id="cd06610">
    <property type="entry name" value="STKc_OSR1_SPAK"/>
    <property type="match status" value="1"/>
</dbReference>
<dbReference type="RefSeq" id="XP_022654789.1">
    <property type="nucleotide sequence ID" value="XM_022799054.1"/>
</dbReference>
<dbReference type="Gene3D" id="3.10.20.90">
    <property type="entry name" value="Phosphatidylinositol 3-kinase Catalytic Subunit, Chain A, domain 1"/>
    <property type="match status" value="1"/>
</dbReference>
<feature type="region of interest" description="Disordered" evidence="14">
    <location>
        <begin position="76"/>
        <end position="99"/>
    </location>
</feature>
<dbReference type="EC" id="2.7.11.1" evidence="3"/>
<dbReference type="KEGG" id="vde:111247749"/>
<organism evidence="16 17">
    <name type="scientific">Varroa destructor</name>
    <name type="common">Honeybee mite</name>
    <dbReference type="NCBI Taxonomy" id="109461"/>
    <lineage>
        <taxon>Eukaryota</taxon>
        <taxon>Metazoa</taxon>
        <taxon>Ecdysozoa</taxon>
        <taxon>Arthropoda</taxon>
        <taxon>Chelicerata</taxon>
        <taxon>Arachnida</taxon>
        <taxon>Acari</taxon>
        <taxon>Parasitiformes</taxon>
        <taxon>Mesostigmata</taxon>
        <taxon>Gamasina</taxon>
        <taxon>Dermanyssoidea</taxon>
        <taxon>Varroidae</taxon>
        <taxon>Varroa</taxon>
    </lineage>
</organism>
<keyword evidence="5" id="KW-0723">Serine/threonine-protein kinase</keyword>
<evidence type="ECO:0000256" key="7">
    <source>
        <dbReference type="ARBA" id="ARBA00022679"/>
    </source>
</evidence>
<dbReference type="PANTHER" id="PTHR48012">
    <property type="entry name" value="STERILE20-LIKE KINASE, ISOFORM B-RELATED"/>
    <property type="match status" value="1"/>
</dbReference>
<dbReference type="Gene3D" id="3.30.200.20">
    <property type="entry name" value="Phosphorylase Kinase, domain 1"/>
    <property type="match status" value="1"/>
</dbReference>
<dbReference type="SMART" id="SM00220">
    <property type="entry name" value="S_TKc"/>
    <property type="match status" value="1"/>
</dbReference>
<evidence type="ECO:0000313" key="17">
    <source>
        <dbReference type="Proteomes" id="UP000594260"/>
    </source>
</evidence>
<evidence type="ECO:0000256" key="2">
    <source>
        <dbReference type="ARBA" id="ARBA00008874"/>
    </source>
</evidence>
<dbReference type="InterPro" id="IPR024678">
    <property type="entry name" value="Kinase_OSR1/WNK_CCT"/>
</dbReference>
<evidence type="ECO:0000259" key="15">
    <source>
        <dbReference type="PROSITE" id="PS50011"/>
    </source>
</evidence>
<keyword evidence="8 13" id="KW-0547">Nucleotide-binding</keyword>
<dbReference type="InParanoid" id="A0A7M7MDV9"/>
<dbReference type="GeneID" id="111247749"/>
<comment type="catalytic activity">
    <reaction evidence="12">
        <text>L-seryl-[protein] + ATP = O-phospho-L-seryl-[protein] + ADP + H(+)</text>
        <dbReference type="Rhea" id="RHEA:17989"/>
        <dbReference type="Rhea" id="RHEA-COMP:9863"/>
        <dbReference type="Rhea" id="RHEA-COMP:11604"/>
        <dbReference type="ChEBI" id="CHEBI:15378"/>
        <dbReference type="ChEBI" id="CHEBI:29999"/>
        <dbReference type="ChEBI" id="CHEBI:30616"/>
        <dbReference type="ChEBI" id="CHEBI:83421"/>
        <dbReference type="ChEBI" id="CHEBI:456216"/>
        <dbReference type="EC" id="2.7.11.1"/>
    </reaction>
</comment>
<dbReference type="InterPro" id="IPR000719">
    <property type="entry name" value="Prot_kinase_dom"/>
</dbReference>
<name>A0A7M7MDV9_VARDE</name>
<feature type="domain" description="Protein kinase" evidence="15">
    <location>
        <begin position="163"/>
        <end position="436"/>
    </location>
</feature>
<dbReference type="GO" id="GO:0004674">
    <property type="term" value="F:protein serine/threonine kinase activity"/>
    <property type="evidence" value="ECO:0007669"/>
    <property type="project" value="UniProtKB-KW"/>
</dbReference>